<dbReference type="STRING" id="545696.HOLDEFILI_01779"/>
<dbReference type="Proteomes" id="UP000005950">
    <property type="component" value="Unassembled WGS sequence"/>
</dbReference>
<gene>
    <name evidence="1" type="ORF">HOLDEFILI_01779</name>
</gene>
<evidence type="ECO:0000313" key="2">
    <source>
        <dbReference type="Proteomes" id="UP000005950"/>
    </source>
</evidence>
<evidence type="ECO:0000313" key="1">
    <source>
        <dbReference type="EMBL" id="EEF68070.1"/>
    </source>
</evidence>
<dbReference type="OrthoDB" id="7056571at2"/>
<dbReference type="Pfam" id="PF08238">
    <property type="entry name" value="Sel1"/>
    <property type="match status" value="4"/>
</dbReference>
<reference evidence="1 2" key="2">
    <citation type="submission" date="2009-02" db="EMBL/GenBank/DDBJ databases">
        <title>Draft genome sequence of Holdemania filiformis DSM 12042.</title>
        <authorList>
            <person name="Sudarsanam P."/>
            <person name="Ley R."/>
            <person name="Guruge J."/>
            <person name="Turnbaugh P.J."/>
            <person name="Mahowald M."/>
            <person name="Liep D."/>
            <person name="Gordon J."/>
        </authorList>
    </citation>
    <scope>NUCLEOTIDE SEQUENCE [LARGE SCALE GENOMIC DNA]</scope>
    <source>
        <strain evidence="1 2">DSM 12042</strain>
    </source>
</reference>
<dbReference type="PANTHER" id="PTHR43628:SF1">
    <property type="entry name" value="CHITIN SYNTHASE REGULATORY FACTOR 2-RELATED"/>
    <property type="match status" value="1"/>
</dbReference>
<dbReference type="SMART" id="SM00671">
    <property type="entry name" value="SEL1"/>
    <property type="match status" value="3"/>
</dbReference>
<dbReference type="PANTHER" id="PTHR43628">
    <property type="entry name" value="ACTIVATOR OF C KINASE PROTEIN 1-RELATED"/>
    <property type="match status" value="1"/>
</dbReference>
<dbReference type="AlphaFoldDB" id="B9Y7I4"/>
<dbReference type="EMBL" id="ACCF01000098">
    <property type="protein sequence ID" value="EEF68070.1"/>
    <property type="molecule type" value="Genomic_DNA"/>
</dbReference>
<accession>B9Y7I4</accession>
<dbReference type="InterPro" id="IPR052945">
    <property type="entry name" value="Mitotic_Regulator"/>
</dbReference>
<organism evidence="1 2">
    <name type="scientific">Holdemania filiformis DSM 12042</name>
    <dbReference type="NCBI Taxonomy" id="545696"/>
    <lineage>
        <taxon>Bacteria</taxon>
        <taxon>Bacillati</taxon>
        <taxon>Bacillota</taxon>
        <taxon>Erysipelotrichia</taxon>
        <taxon>Erysipelotrichales</taxon>
        <taxon>Erysipelotrichaceae</taxon>
        <taxon>Holdemania</taxon>
    </lineage>
</organism>
<dbReference type="eggNOG" id="COG0790">
    <property type="taxonomic scope" value="Bacteria"/>
</dbReference>
<dbReference type="InterPro" id="IPR011990">
    <property type="entry name" value="TPR-like_helical_dom_sf"/>
</dbReference>
<dbReference type="InterPro" id="IPR006597">
    <property type="entry name" value="Sel1-like"/>
</dbReference>
<reference evidence="1 2" key="1">
    <citation type="submission" date="2008-12" db="EMBL/GenBank/DDBJ databases">
        <authorList>
            <person name="Fulton L."/>
            <person name="Clifton S."/>
            <person name="Fulton B."/>
            <person name="Xu J."/>
            <person name="Minx P."/>
            <person name="Pepin K.H."/>
            <person name="Johnson M."/>
            <person name="Bhonagiri V."/>
            <person name="Nash W.E."/>
            <person name="Mardis E.R."/>
            <person name="Wilson R.K."/>
        </authorList>
    </citation>
    <scope>NUCLEOTIDE SEQUENCE [LARGE SCALE GENOMIC DNA]</scope>
    <source>
        <strain evidence="1 2">DSM 12042</strain>
    </source>
</reference>
<comment type="caution">
    <text evidence="1">The sequence shown here is derived from an EMBL/GenBank/DDBJ whole genome shotgun (WGS) entry which is preliminary data.</text>
</comment>
<dbReference type="Gene3D" id="1.25.40.10">
    <property type="entry name" value="Tetratricopeptide repeat domain"/>
    <property type="match status" value="1"/>
</dbReference>
<protein>
    <submittedName>
        <fullName evidence="1">Sel1 repeat protein</fullName>
    </submittedName>
</protein>
<name>B9Y7I4_9FIRM</name>
<sequence length="204" mass="23751">MKQNLYPLLGLFCGMIKADKEDFIMQKERSDELLNQGAEAYQSGTPEGFRTAVRFYLESASLGNGQAMTNLGYCYTYGRGVTKNPVEGFRYFVQAAKLGNPEAIMKVADAYQRGQFVKKDEIRAFQFYRKLFQHLRETEELLDYPEVCLRLGRCYLEGKGTEADPRQARRFLVLAVHGYSLHENQYFYYPKQRRQAEELLRQCQ</sequence>
<proteinExistence type="predicted"/>
<dbReference type="SUPFAM" id="SSF81901">
    <property type="entry name" value="HCP-like"/>
    <property type="match status" value="1"/>
</dbReference>
<dbReference type="HOGENOM" id="CLU_1325621_0_0_9"/>